<accession>A0A8S4RZZ2</accession>
<dbReference type="AlphaFoldDB" id="A0A8S4RZZ2"/>
<evidence type="ECO:0000256" key="1">
    <source>
        <dbReference type="SAM" id="MobiDB-lite"/>
    </source>
</evidence>
<evidence type="ECO:0000313" key="3">
    <source>
        <dbReference type="Proteomes" id="UP000838756"/>
    </source>
</evidence>
<comment type="caution">
    <text evidence="2">The sequence shown here is derived from an EMBL/GenBank/DDBJ whole genome shotgun (WGS) entry which is preliminary data.</text>
</comment>
<proteinExistence type="predicted"/>
<keyword evidence="3" id="KW-1185">Reference proteome</keyword>
<evidence type="ECO:0000313" key="2">
    <source>
        <dbReference type="EMBL" id="CAH2241194.1"/>
    </source>
</evidence>
<protein>
    <submittedName>
        <fullName evidence="2">Jg3259 protein</fullName>
    </submittedName>
</protein>
<gene>
    <name evidence="2" type="primary">jg3259</name>
    <name evidence="2" type="ORF">PAEG_LOCUS17645</name>
</gene>
<name>A0A8S4RZZ2_9NEOP</name>
<dbReference type="EMBL" id="CAKXAJ010025574">
    <property type="protein sequence ID" value="CAH2241194.1"/>
    <property type="molecule type" value="Genomic_DNA"/>
</dbReference>
<reference evidence="2" key="1">
    <citation type="submission" date="2022-03" db="EMBL/GenBank/DDBJ databases">
        <authorList>
            <person name="Lindestad O."/>
        </authorList>
    </citation>
    <scope>NUCLEOTIDE SEQUENCE</scope>
</reference>
<feature type="compositionally biased region" description="Polar residues" evidence="1">
    <location>
        <begin position="13"/>
        <end position="22"/>
    </location>
</feature>
<sequence>MHVGKVPSFAEACQNNRTSANSRAAPWVMDHFSMNHKSSEGTRSKRGGGQTPFRPRAIKTNNEEKNEMKSSIHLRKHMVYPDKAKQPKGNKELLHLAASILVLS</sequence>
<feature type="compositionally biased region" description="Basic and acidic residues" evidence="1">
    <location>
        <begin position="61"/>
        <end position="70"/>
    </location>
</feature>
<organism evidence="2 3">
    <name type="scientific">Pararge aegeria aegeria</name>
    <dbReference type="NCBI Taxonomy" id="348720"/>
    <lineage>
        <taxon>Eukaryota</taxon>
        <taxon>Metazoa</taxon>
        <taxon>Ecdysozoa</taxon>
        <taxon>Arthropoda</taxon>
        <taxon>Hexapoda</taxon>
        <taxon>Insecta</taxon>
        <taxon>Pterygota</taxon>
        <taxon>Neoptera</taxon>
        <taxon>Endopterygota</taxon>
        <taxon>Lepidoptera</taxon>
        <taxon>Glossata</taxon>
        <taxon>Ditrysia</taxon>
        <taxon>Papilionoidea</taxon>
        <taxon>Nymphalidae</taxon>
        <taxon>Satyrinae</taxon>
        <taxon>Satyrini</taxon>
        <taxon>Parargina</taxon>
        <taxon>Pararge</taxon>
    </lineage>
</organism>
<feature type="region of interest" description="Disordered" evidence="1">
    <location>
        <begin position="1"/>
        <end position="75"/>
    </location>
</feature>
<dbReference type="Proteomes" id="UP000838756">
    <property type="component" value="Unassembled WGS sequence"/>
</dbReference>